<dbReference type="InterPro" id="IPR052517">
    <property type="entry name" value="GlcG_carb_metab_protein"/>
</dbReference>
<evidence type="ECO:0000313" key="1">
    <source>
        <dbReference type="EMBL" id="BEQ17074.1"/>
    </source>
</evidence>
<dbReference type="KEGG" id="dmp:FAK_41400"/>
<dbReference type="EMBL" id="AP028679">
    <property type="protein sequence ID" value="BEQ17074.1"/>
    <property type="molecule type" value="Genomic_DNA"/>
</dbReference>
<keyword evidence="2" id="KW-1185">Reference proteome</keyword>
<dbReference type="RefSeq" id="WP_338603808.1">
    <property type="nucleotide sequence ID" value="NZ_AP028679.1"/>
</dbReference>
<dbReference type="PANTHER" id="PTHR34309:SF10">
    <property type="entry name" value="SLR1406 PROTEIN"/>
    <property type="match status" value="1"/>
</dbReference>
<accession>A0AAU9ERH9</accession>
<dbReference type="InterPro" id="IPR005624">
    <property type="entry name" value="PduO/GlcC-like"/>
</dbReference>
<dbReference type="Proteomes" id="UP001366166">
    <property type="component" value="Chromosome"/>
</dbReference>
<dbReference type="Pfam" id="PF03928">
    <property type="entry name" value="HbpS-like"/>
    <property type="match status" value="1"/>
</dbReference>
<name>A0AAU9ERH9_9BACT</name>
<reference evidence="2" key="1">
    <citation type="journal article" date="2023" name="Arch. Microbiol.">
        <title>Desulfoferula mesophilus gen. nov. sp. nov., a mesophilic sulfate-reducing bacterium isolated from a brackish lake sediment.</title>
        <authorList>
            <person name="Watanabe T."/>
            <person name="Yabe T."/>
            <person name="Tsuji J.M."/>
            <person name="Fukui M."/>
        </authorList>
    </citation>
    <scope>NUCLEOTIDE SEQUENCE [LARGE SCALE GENOMIC DNA]</scope>
    <source>
        <strain evidence="2">12FAK</strain>
    </source>
</reference>
<sequence>MPELSLAQAEIIADETLKKGREIKAKPLTVVVLDQGGHYKVVKREDGCGLLRADIARAKAWGVLGMGQAGRELARRAESMPVFFTGLAAISGGKLVPLPGGVLIHTPEGELVGSVGVSGDLSEVDEQCAVHGIKAAGLVPETGE</sequence>
<gene>
    <name evidence="1" type="ORF">FAK_41400</name>
</gene>
<evidence type="ECO:0000313" key="2">
    <source>
        <dbReference type="Proteomes" id="UP001366166"/>
    </source>
</evidence>
<proteinExistence type="predicted"/>
<protein>
    <recommendedName>
        <fullName evidence="3">GlcG protein</fullName>
    </recommendedName>
</protein>
<dbReference type="InterPro" id="IPR038084">
    <property type="entry name" value="PduO/GlcC-like_sf"/>
</dbReference>
<evidence type="ECO:0008006" key="3">
    <source>
        <dbReference type="Google" id="ProtNLM"/>
    </source>
</evidence>
<dbReference type="Gene3D" id="3.30.450.150">
    <property type="entry name" value="Haem-degrading domain"/>
    <property type="match status" value="1"/>
</dbReference>
<dbReference type="PANTHER" id="PTHR34309">
    <property type="entry name" value="SLR1406 PROTEIN"/>
    <property type="match status" value="1"/>
</dbReference>
<dbReference type="SUPFAM" id="SSF143744">
    <property type="entry name" value="GlcG-like"/>
    <property type="match status" value="1"/>
</dbReference>
<organism evidence="1 2">
    <name type="scientific">Desulfoferula mesophila</name>
    <dbReference type="NCBI Taxonomy" id="3058419"/>
    <lineage>
        <taxon>Bacteria</taxon>
        <taxon>Pseudomonadati</taxon>
        <taxon>Thermodesulfobacteriota</taxon>
        <taxon>Desulfarculia</taxon>
        <taxon>Desulfarculales</taxon>
        <taxon>Desulfarculaceae</taxon>
        <taxon>Desulfoferula</taxon>
    </lineage>
</organism>
<dbReference type="AlphaFoldDB" id="A0AAU9ERH9"/>